<reference evidence="1 2" key="1">
    <citation type="submission" date="2023-05" db="EMBL/GenBank/DDBJ databases">
        <title>Actinoplanes sp. NEAU-A12 genome sequencing.</title>
        <authorList>
            <person name="Wang Z.-S."/>
        </authorList>
    </citation>
    <scope>NUCLEOTIDE SEQUENCE [LARGE SCALE GENOMIC DNA]</scope>
    <source>
        <strain evidence="1 2">NEAU-A12</strain>
    </source>
</reference>
<name>A0ABT6WUP5_9ACTN</name>
<evidence type="ECO:0000313" key="1">
    <source>
        <dbReference type="EMBL" id="MDI6103340.1"/>
    </source>
</evidence>
<organism evidence="1 2">
    <name type="scientific">Actinoplanes sandaracinus</name>
    <dbReference type="NCBI Taxonomy" id="3045177"/>
    <lineage>
        <taxon>Bacteria</taxon>
        <taxon>Bacillati</taxon>
        <taxon>Actinomycetota</taxon>
        <taxon>Actinomycetes</taxon>
        <taxon>Micromonosporales</taxon>
        <taxon>Micromonosporaceae</taxon>
        <taxon>Actinoplanes</taxon>
    </lineage>
</organism>
<gene>
    <name evidence="1" type="ORF">QLQ12_32500</name>
</gene>
<keyword evidence="2" id="KW-1185">Reference proteome</keyword>
<evidence type="ECO:0000313" key="2">
    <source>
        <dbReference type="Proteomes" id="UP001241758"/>
    </source>
</evidence>
<accession>A0ABT6WUP5</accession>
<dbReference type="RefSeq" id="WP_282764368.1">
    <property type="nucleotide sequence ID" value="NZ_JASCTH010000025.1"/>
</dbReference>
<evidence type="ECO:0008006" key="3">
    <source>
        <dbReference type="Google" id="ProtNLM"/>
    </source>
</evidence>
<protein>
    <recommendedName>
        <fullName evidence="3">Fe2OG dioxygenase domain-containing protein</fullName>
    </recommendedName>
</protein>
<dbReference type="EMBL" id="JASCTH010000025">
    <property type="protein sequence ID" value="MDI6103340.1"/>
    <property type="molecule type" value="Genomic_DNA"/>
</dbReference>
<dbReference type="Proteomes" id="UP001241758">
    <property type="component" value="Unassembled WGS sequence"/>
</dbReference>
<comment type="caution">
    <text evidence="1">The sequence shown here is derived from an EMBL/GenBank/DDBJ whole genome shotgun (WGS) entry which is preliminary data.</text>
</comment>
<proteinExistence type="predicted"/>
<sequence>MIPEVAEHDIEPAPAALGLDEVLVVDSVVTPEEQALVRAWAAERHRAGALLDNPIDPGRHLTPYRAAHDRELTALTRQGRPEGEAGDDDLVWIPEVGDDRAEAPPEEFWRIRQRVVDRLRLHHLRDDPYKGSFLAYVTTGGSVHPHRDARLSIDGTLMPLLRCNVLLARPAKGGLPVIADREFDVPDRGMWAFYPTELLHSAPEVGGPDGRVTLSFGFVVDPRTLWQRPYRIRADIDPRLIADFLRRLRHGTVSADRVEILERVLAEPGVFRVRTIADAVRSGPWEVWDEIHRLRRTGLVESLSAPPAEDCELSSL</sequence>